<keyword evidence="1 4" id="KW-0347">Helicase</keyword>
<reference evidence="5" key="1">
    <citation type="journal article" date="2017" name="Genome Announc.">
        <title>Genome sequences of Cyberlindnera fabianii 65, Pichia kudriavzevii 129, and Saccharomyces cerevisiae 131 isolated from fermented masau fruits in Zimbabwe.</title>
        <authorList>
            <person name="van Rijswijck I.M.H."/>
            <person name="Derks M.F.L."/>
            <person name="Abee T."/>
            <person name="de Ridder D."/>
            <person name="Smid E.J."/>
        </authorList>
    </citation>
    <scope>NUCLEOTIDE SEQUENCE [LARGE SCALE GENOMIC DNA]</scope>
    <source>
        <strain evidence="5">65</strain>
    </source>
</reference>
<protein>
    <submittedName>
        <fullName evidence="4">Putative ATP-dependent RNA helicase ECM32</fullName>
    </submittedName>
</protein>
<dbReference type="GO" id="GO:0003678">
    <property type="term" value="F:DNA helicase activity"/>
    <property type="evidence" value="ECO:0007669"/>
    <property type="project" value="UniProtKB-ARBA"/>
</dbReference>
<dbReference type="GO" id="GO:0005737">
    <property type="term" value="C:cytoplasm"/>
    <property type="evidence" value="ECO:0007669"/>
    <property type="project" value="TreeGrafter"/>
</dbReference>
<comment type="caution">
    <text evidence="4">The sequence shown here is derived from an EMBL/GenBank/DDBJ whole genome shotgun (WGS) entry which is preliminary data.</text>
</comment>
<dbReference type="Gene3D" id="3.40.50.300">
    <property type="entry name" value="P-loop containing nucleotide triphosphate hydrolases"/>
    <property type="match status" value="2"/>
</dbReference>
<proteinExistence type="predicted"/>
<feature type="region of interest" description="Disordered" evidence="2">
    <location>
        <begin position="201"/>
        <end position="231"/>
    </location>
</feature>
<evidence type="ECO:0000256" key="1">
    <source>
        <dbReference type="ARBA" id="ARBA00022806"/>
    </source>
</evidence>
<keyword evidence="1 4" id="KW-0067">ATP-binding</keyword>
<evidence type="ECO:0000313" key="5">
    <source>
        <dbReference type="Proteomes" id="UP000189513"/>
    </source>
</evidence>
<dbReference type="PANTHER" id="PTHR10887">
    <property type="entry name" value="DNA2/NAM7 HELICASE FAMILY"/>
    <property type="match status" value="1"/>
</dbReference>
<accession>A0A1V2LDC8</accession>
<dbReference type="GO" id="GO:0003724">
    <property type="term" value="F:RNA helicase activity"/>
    <property type="evidence" value="ECO:0007669"/>
    <property type="project" value="TreeGrafter"/>
</dbReference>
<dbReference type="Proteomes" id="UP000189513">
    <property type="component" value="Unassembled WGS sequence"/>
</dbReference>
<dbReference type="SUPFAM" id="SSF52540">
    <property type="entry name" value="P-loop containing nucleoside triphosphate hydrolases"/>
    <property type="match status" value="1"/>
</dbReference>
<dbReference type="VEuPathDB" id="FungiDB:BON22_0882"/>
<dbReference type="InterPro" id="IPR041677">
    <property type="entry name" value="DNA2/NAM7_AAA_11"/>
</dbReference>
<dbReference type="Pfam" id="PF13086">
    <property type="entry name" value="AAA_11"/>
    <property type="match status" value="2"/>
</dbReference>
<dbReference type="InterPro" id="IPR045055">
    <property type="entry name" value="DNA2/NAM7-like"/>
</dbReference>
<keyword evidence="5" id="KW-1185">Reference proteome</keyword>
<dbReference type="InterPro" id="IPR027417">
    <property type="entry name" value="P-loop_NTPase"/>
</dbReference>
<dbReference type="CDD" id="cd18808">
    <property type="entry name" value="SF1_C_Upf1"/>
    <property type="match status" value="1"/>
</dbReference>
<dbReference type="InterPro" id="IPR003593">
    <property type="entry name" value="AAA+_ATPase"/>
</dbReference>
<dbReference type="PANTHER" id="PTHR10887:SF317">
    <property type="entry name" value="ATP-DEPENDENT RNA HELICASE ECM32-RELATED"/>
    <property type="match status" value="1"/>
</dbReference>
<dbReference type="Pfam" id="PF13087">
    <property type="entry name" value="AAA_12"/>
    <property type="match status" value="1"/>
</dbReference>
<dbReference type="AlphaFoldDB" id="A0A1V2LDC8"/>
<keyword evidence="1 4" id="KW-0547">Nucleotide-binding</keyword>
<dbReference type="GO" id="GO:0000184">
    <property type="term" value="P:nuclear-transcribed mRNA catabolic process, nonsense-mediated decay"/>
    <property type="evidence" value="ECO:0007669"/>
    <property type="project" value="TreeGrafter"/>
</dbReference>
<sequence>MLSLLESPWGHCAICEGTEDIMITIQGERIIVCEECADGNGIDTKLFVRRGVEGFLLRAETRHDILQMLIENSKDAGYTIPPQSSKGDVSDISDLRENDYLPNELKILRTRKIDSVKKCLKVTDAQLKSSYLMHYSVPSTSLQIDNLTSNITKLTLLPTQTLSEEEKIIKSQASFANFTPLSKTNISQLQSLHELQVKQGKTPTISSSSPCTGTGTETSNTPPKTVNQSRRPRMTYPSLFDYFRDISDHLCLETQLTIPSFTNFKVQYNAHDESTLILTIPYTAEIDALLRPQLQELDMIPFFKTQTFFIGRKSDPSIIFHCFVRETQVERQFDEKVFVDVLLESYFWNSDIGFLRGYSDLWFIPADTQVTRIMTAMLRLQQPAFQDMILGQKMITQKSVTNNGLDVKEKKWLSDVDVNLDQSKLNLSQKNAVKHALLNEVTVIRGPPGTGKTTVITQIVEELIRAKKVPVMVVAASNYAVDNIAENLLKTHPKDITRVLSRMKEASYGKDHKLADICLHHELLSVLPKKWHSLYQKFQKDQRVYGLSKNDYWQYQDALRLAKRLTLFKKTVILTTTINAASPEIENNITQVPTIIMDESTQSSEATSLIPLSLPKVKKMIFIGDENQLNCHSTIPFLEFSLFERILKNGTYPSPIMLNTQYRMHPEISTFPNREFYQGNLLDGVTSKDRKIHKLRPIVFFDTTSQKESLTYGGDEEERSYMNVGEASSIVGLIASLHTRKAIPLEDIAVITPYSGQRDLIATMIRDNKTICPNKASILEDVETDTVVVAGSGDGKTSSKKRGMTIKTVMGITISSIDAFQGREKNLVLLSCVRSNEDEKVGFLNDRRRLNVALTRAKSSLIILGSKRCLSTVPTWKRLLDELEKKGRLINEP</sequence>
<gene>
    <name evidence="4" type="ORF">BON22_0882</name>
</gene>
<feature type="compositionally biased region" description="Polar residues" evidence="2">
    <location>
        <begin position="201"/>
        <end position="229"/>
    </location>
</feature>
<evidence type="ECO:0000313" key="4">
    <source>
        <dbReference type="EMBL" id="ONH69852.1"/>
    </source>
</evidence>
<dbReference type="EMBL" id="MPUK01000001">
    <property type="protein sequence ID" value="ONH69852.1"/>
    <property type="molecule type" value="Genomic_DNA"/>
</dbReference>
<organism evidence="4 5">
    <name type="scientific">Cyberlindnera fabianii</name>
    <name type="common">Yeast</name>
    <name type="synonym">Hansenula fabianii</name>
    <dbReference type="NCBI Taxonomy" id="36022"/>
    <lineage>
        <taxon>Eukaryota</taxon>
        <taxon>Fungi</taxon>
        <taxon>Dikarya</taxon>
        <taxon>Ascomycota</taxon>
        <taxon>Saccharomycotina</taxon>
        <taxon>Saccharomycetes</taxon>
        <taxon>Phaffomycetales</taxon>
        <taxon>Phaffomycetaceae</taxon>
        <taxon>Cyberlindnera</taxon>
    </lineage>
</organism>
<evidence type="ECO:0000256" key="2">
    <source>
        <dbReference type="SAM" id="MobiDB-lite"/>
    </source>
</evidence>
<feature type="domain" description="AAA+ ATPase" evidence="3">
    <location>
        <begin position="438"/>
        <end position="653"/>
    </location>
</feature>
<evidence type="ECO:0000259" key="3">
    <source>
        <dbReference type="SMART" id="SM00382"/>
    </source>
</evidence>
<name>A0A1V2LDC8_CYBFA</name>
<keyword evidence="1 4" id="KW-0378">Hydrolase</keyword>
<dbReference type="InterPro" id="IPR047187">
    <property type="entry name" value="SF1_C_Upf1"/>
</dbReference>
<dbReference type="SMART" id="SM00382">
    <property type="entry name" value="AAA"/>
    <property type="match status" value="1"/>
</dbReference>
<dbReference type="InterPro" id="IPR041679">
    <property type="entry name" value="DNA2/NAM7-like_C"/>
</dbReference>
<dbReference type="STRING" id="36022.A0A1V2LDC8"/>